<proteinExistence type="inferred from homology"/>
<dbReference type="GO" id="GO:0009279">
    <property type="term" value="C:cell outer membrane"/>
    <property type="evidence" value="ECO:0007669"/>
    <property type="project" value="UniProtKB-SubCell"/>
</dbReference>
<feature type="region of interest" description="Disordered" evidence="9">
    <location>
        <begin position="31"/>
        <end position="73"/>
    </location>
</feature>
<dbReference type="RefSeq" id="WP_342747705.1">
    <property type="nucleotide sequence ID" value="NZ_CP022163.1"/>
</dbReference>
<keyword evidence="4" id="KW-1134">Transmembrane beta strand</keyword>
<dbReference type="EMBL" id="CP022163">
    <property type="protein sequence ID" value="ATB33845.1"/>
    <property type="molecule type" value="Genomic_DNA"/>
</dbReference>
<evidence type="ECO:0000256" key="2">
    <source>
        <dbReference type="ARBA" id="ARBA00007613"/>
    </source>
</evidence>
<dbReference type="InterPro" id="IPR003423">
    <property type="entry name" value="OMP_efflux"/>
</dbReference>
<comment type="subcellular location">
    <subcellularLocation>
        <location evidence="1">Cell outer membrane</location>
    </subcellularLocation>
</comment>
<dbReference type="PANTHER" id="PTHR30026:SF13">
    <property type="entry name" value="MEMBRANE EFFLUX PROTEIN, PUTATIVE-RELATED"/>
    <property type="match status" value="1"/>
</dbReference>
<evidence type="ECO:0000256" key="10">
    <source>
        <dbReference type="SAM" id="SignalP"/>
    </source>
</evidence>
<dbReference type="KEGG" id="mbd:MEBOL_007343"/>
<feature type="chain" id="PRO_5012761244" evidence="10">
    <location>
        <begin position="25"/>
        <end position="502"/>
    </location>
</feature>
<evidence type="ECO:0000313" key="11">
    <source>
        <dbReference type="EMBL" id="ATB33845.1"/>
    </source>
</evidence>
<comment type="similarity">
    <text evidence="2">Belongs to the outer membrane factor (OMF) (TC 1.B.17) family.</text>
</comment>
<keyword evidence="8" id="KW-0175">Coiled coil</keyword>
<dbReference type="Proteomes" id="UP000217289">
    <property type="component" value="Chromosome"/>
</dbReference>
<evidence type="ECO:0000256" key="4">
    <source>
        <dbReference type="ARBA" id="ARBA00022452"/>
    </source>
</evidence>
<feature type="signal peptide" evidence="10">
    <location>
        <begin position="1"/>
        <end position="24"/>
    </location>
</feature>
<name>A0A250IQ16_9BACT</name>
<keyword evidence="6" id="KW-0472">Membrane</keyword>
<keyword evidence="10" id="KW-0732">Signal</keyword>
<dbReference type="GO" id="GO:0015562">
    <property type="term" value="F:efflux transmembrane transporter activity"/>
    <property type="evidence" value="ECO:0007669"/>
    <property type="project" value="InterPro"/>
</dbReference>
<evidence type="ECO:0000313" key="12">
    <source>
        <dbReference type="Proteomes" id="UP000217289"/>
    </source>
</evidence>
<organism evidence="11 12">
    <name type="scientific">Melittangium boletus DSM 14713</name>
    <dbReference type="NCBI Taxonomy" id="1294270"/>
    <lineage>
        <taxon>Bacteria</taxon>
        <taxon>Pseudomonadati</taxon>
        <taxon>Myxococcota</taxon>
        <taxon>Myxococcia</taxon>
        <taxon>Myxococcales</taxon>
        <taxon>Cystobacterineae</taxon>
        <taxon>Archangiaceae</taxon>
        <taxon>Melittangium</taxon>
    </lineage>
</organism>
<evidence type="ECO:0000256" key="5">
    <source>
        <dbReference type="ARBA" id="ARBA00022692"/>
    </source>
</evidence>
<dbReference type="PANTHER" id="PTHR30026">
    <property type="entry name" value="OUTER MEMBRANE PROTEIN TOLC"/>
    <property type="match status" value="1"/>
</dbReference>
<keyword evidence="7" id="KW-0998">Cell outer membrane</keyword>
<dbReference type="InterPro" id="IPR051906">
    <property type="entry name" value="TolC-like"/>
</dbReference>
<protein>
    <submittedName>
        <fullName evidence="11">Outer membrane protein</fullName>
    </submittedName>
</protein>
<evidence type="ECO:0000256" key="7">
    <source>
        <dbReference type="ARBA" id="ARBA00023237"/>
    </source>
</evidence>
<evidence type="ECO:0000256" key="1">
    <source>
        <dbReference type="ARBA" id="ARBA00004442"/>
    </source>
</evidence>
<dbReference type="AlphaFoldDB" id="A0A250IQ16"/>
<evidence type="ECO:0000256" key="9">
    <source>
        <dbReference type="SAM" id="MobiDB-lite"/>
    </source>
</evidence>
<dbReference type="SUPFAM" id="SSF56954">
    <property type="entry name" value="Outer membrane efflux proteins (OEP)"/>
    <property type="match status" value="1"/>
</dbReference>
<keyword evidence="5" id="KW-0812">Transmembrane</keyword>
<dbReference type="GO" id="GO:1990281">
    <property type="term" value="C:efflux pump complex"/>
    <property type="evidence" value="ECO:0007669"/>
    <property type="project" value="TreeGrafter"/>
</dbReference>
<dbReference type="Gene3D" id="1.20.1600.10">
    <property type="entry name" value="Outer membrane efflux proteins (OEP)"/>
    <property type="match status" value="1"/>
</dbReference>
<keyword evidence="12" id="KW-1185">Reference proteome</keyword>
<evidence type="ECO:0000256" key="3">
    <source>
        <dbReference type="ARBA" id="ARBA00022448"/>
    </source>
</evidence>
<dbReference type="Pfam" id="PF02321">
    <property type="entry name" value="OEP"/>
    <property type="match status" value="1"/>
</dbReference>
<evidence type="ECO:0000256" key="6">
    <source>
        <dbReference type="ARBA" id="ARBA00023136"/>
    </source>
</evidence>
<dbReference type="GO" id="GO:0015288">
    <property type="term" value="F:porin activity"/>
    <property type="evidence" value="ECO:0007669"/>
    <property type="project" value="TreeGrafter"/>
</dbReference>
<keyword evidence="3" id="KW-0813">Transport</keyword>
<gene>
    <name evidence="11" type="ORF">MEBOL_007343</name>
</gene>
<reference evidence="11 12" key="1">
    <citation type="submission" date="2017-06" db="EMBL/GenBank/DDBJ databases">
        <authorList>
            <person name="Kim H.J."/>
            <person name="Triplett B.A."/>
        </authorList>
    </citation>
    <scope>NUCLEOTIDE SEQUENCE [LARGE SCALE GENOMIC DNA]</scope>
    <source>
        <strain evidence="11 12">DSM 14713</strain>
    </source>
</reference>
<sequence length="502" mass="54686">MVNRKETQRVMAVGWVLSATLAGAQVVPVPPPTPPPALLAPDGVPSVGDTAEQSVPDQPPASASGAESREPLTLERLVERARSQDARVEEARAELRRFEALLRQANWAWFPKFETRVGLGGPVPEARNDGLGGPPTTEASLEGDFKFGRMGVTAFAESTAVLPLYTFGKLQALKEAAKQGPVIGKALQSRAEDEAGFQAAQAFFGYQLARSGLAQLDETSKRLEDAAAQLRELLDAKSDQVSRMDLYKVGFFRKQLEARRAQAEQGQRLALAAIRLLAGVPEGEPVEVAEFELEPEDEVTPTSLDEALSMAEEKRPELAGIAAGVIAREKEVFIRERGFFPDLGLAGFLTLRYTSSATRQRDPFAFDPYNDREAGVGLVARYTFDFPVKQAQLDQSRAELDKLKAQQRLLQAAIRLEVTKVHGELMMALERARALSQAEREARRWATAAFSAFDLGTSGTRDLIEAFTALAQASADRAQSWHDFQVARAGLARAMGTSPRGP</sequence>
<evidence type="ECO:0000256" key="8">
    <source>
        <dbReference type="SAM" id="Coils"/>
    </source>
</evidence>
<feature type="coiled-coil region" evidence="8">
    <location>
        <begin position="74"/>
        <end position="108"/>
    </location>
</feature>
<feature type="coiled-coil region" evidence="8">
    <location>
        <begin position="213"/>
        <end position="240"/>
    </location>
</feature>
<accession>A0A250IQ16</accession>